<evidence type="ECO:0000313" key="3">
    <source>
        <dbReference type="Proteomes" id="UP000636800"/>
    </source>
</evidence>
<dbReference type="EMBL" id="JADCNL010000575">
    <property type="protein sequence ID" value="KAG0446461.1"/>
    <property type="molecule type" value="Genomic_DNA"/>
</dbReference>
<reference evidence="3 4" key="1">
    <citation type="journal article" date="2020" name="Nat. Food">
        <title>A phased Vanilla planifolia genome enables genetic improvement of flavour and production.</title>
        <authorList>
            <person name="Hasing T."/>
            <person name="Tang H."/>
            <person name="Brym M."/>
            <person name="Khazi F."/>
            <person name="Huang T."/>
            <person name="Chambers A.H."/>
        </authorList>
    </citation>
    <scope>NUCLEOTIDE SEQUENCE [LARGE SCALE GENOMIC DNA]</scope>
    <source>
        <tissue evidence="1">Leaf</tissue>
    </source>
</reference>
<dbReference type="AlphaFoldDB" id="A0A835P722"/>
<comment type="caution">
    <text evidence="1">The sequence shown here is derived from an EMBL/GenBank/DDBJ whole genome shotgun (WGS) entry which is preliminary data.</text>
</comment>
<dbReference type="EMBL" id="JADCNM010000576">
    <property type="protein sequence ID" value="KAG0446447.1"/>
    <property type="molecule type" value="Genomic_DNA"/>
</dbReference>
<name>A0A835P722_VANPL</name>
<evidence type="ECO:0000313" key="1">
    <source>
        <dbReference type="EMBL" id="KAG0446447.1"/>
    </source>
</evidence>
<organism evidence="1 4">
    <name type="scientific">Vanilla planifolia</name>
    <name type="common">Vanilla</name>
    <dbReference type="NCBI Taxonomy" id="51239"/>
    <lineage>
        <taxon>Eukaryota</taxon>
        <taxon>Viridiplantae</taxon>
        <taxon>Streptophyta</taxon>
        <taxon>Embryophyta</taxon>
        <taxon>Tracheophyta</taxon>
        <taxon>Spermatophyta</taxon>
        <taxon>Magnoliopsida</taxon>
        <taxon>Liliopsida</taxon>
        <taxon>Asparagales</taxon>
        <taxon>Orchidaceae</taxon>
        <taxon>Vanilloideae</taxon>
        <taxon>Vanilleae</taxon>
        <taxon>Vanilla</taxon>
    </lineage>
</organism>
<proteinExistence type="predicted"/>
<keyword evidence="3" id="KW-1185">Reference proteome</keyword>
<gene>
    <name evidence="2" type="ORF">HPP92_028814</name>
    <name evidence="1" type="ORF">HPP92_028825</name>
</gene>
<dbReference type="Proteomes" id="UP000639772">
    <property type="component" value="Unassembled WGS sequence"/>
</dbReference>
<evidence type="ECO:0000313" key="4">
    <source>
        <dbReference type="Proteomes" id="UP000639772"/>
    </source>
</evidence>
<accession>A0A835P722</accession>
<sequence>MGSLSERAFFDDCVIDSAHAEAIANALSDVSFIKSKFSVTGGSDCKRLFSGKEEAEAQEKKLECCVVVSMGESEL</sequence>
<protein>
    <submittedName>
        <fullName evidence="1">Uncharacterized protein</fullName>
    </submittedName>
</protein>
<evidence type="ECO:0000313" key="2">
    <source>
        <dbReference type="EMBL" id="KAG0446461.1"/>
    </source>
</evidence>
<dbReference type="Proteomes" id="UP000636800">
    <property type="component" value="Unassembled WGS sequence"/>
</dbReference>
<dbReference type="OrthoDB" id="551302at2759"/>